<name>A0A1G9AAG7_9GAMM</name>
<evidence type="ECO:0000313" key="3">
    <source>
        <dbReference type="Proteomes" id="UP000199305"/>
    </source>
</evidence>
<dbReference type="EMBL" id="FNFH01000003">
    <property type="protein sequence ID" value="SDK24349.1"/>
    <property type="molecule type" value="Genomic_DNA"/>
</dbReference>
<reference evidence="3" key="1">
    <citation type="submission" date="2016-10" db="EMBL/GenBank/DDBJ databases">
        <authorList>
            <person name="Varghese N."/>
            <person name="Submissions S."/>
        </authorList>
    </citation>
    <scope>NUCLEOTIDE SEQUENCE [LARGE SCALE GENOMIC DNA]</scope>
    <source>
        <strain evidence="3">CGMCC 1.10658</strain>
    </source>
</reference>
<evidence type="ECO:0000256" key="1">
    <source>
        <dbReference type="SAM" id="MobiDB-lite"/>
    </source>
</evidence>
<organism evidence="2 3">
    <name type="scientific">Microbulbifer yueqingensis</name>
    <dbReference type="NCBI Taxonomy" id="658219"/>
    <lineage>
        <taxon>Bacteria</taxon>
        <taxon>Pseudomonadati</taxon>
        <taxon>Pseudomonadota</taxon>
        <taxon>Gammaproteobacteria</taxon>
        <taxon>Cellvibrionales</taxon>
        <taxon>Microbulbiferaceae</taxon>
        <taxon>Microbulbifer</taxon>
    </lineage>
</organism>
<evidence type="ECO:0000313" key="2">
    <source>
        <dbReference type="EMBL" id="SDK24349.1"/>
    </source>
</evidence>
<keyword evidence="3" id="KW-1185">Reference proteome</keyword>
<dbReference type="AlphaFoldDB" id="A0A1G9AAG7"/>
<gene>
    <name evidence="2" type="ORF">SAMN05216212_1918</name>
</gene>
<dbReference type="Proteomes" id="UP000199305">
    <property type="component" value="Unassembled WGS sequence"/>
</dbReference>
<proteinExistence type="predicted"/>
<accession>A0A1G9AAG7</accession>
<feature type="region of interest" description="Disordered" evidence="1">
    <location>
        <begin position="1"/>
        <end position="49"/>
    </location>
</feature>
<protein>
    <submittedName>
        <fullName evidence="2">Uncharacterized protein</fullName>
    </submittedName>
</protein>
<sequence length="97" mass="10602">MYMADRRARTPVRQIGRTADLDAGAKRRRPKGEGQGWPESVPLQEPQSAWKSAGESGAFLYMADRRATKLSGTVLDAEGARRFRSRVGDPGENGAVL</sequence>